<dbReference type="AlphaFoldDB" id="A0A426YIN7"/>
<dbReference type="EMBL" id="AMZH03012140">
    <property type="protein sequence ID" value="RRT51594.1"/>
    <property type="molecule type" value="Genomic_DNA"/>
</dbReference>
<dbReference type="Proteomes" id="UP000287651">
    <property type="component" value="Unassembled WGS sequence"/>
</dbReference>
<gene>
    <name evidence="1" type="ORF">B296_00031501</name>
</gene>
<evidence type="ECO:0000313" key="2">
    <source>
        <dbReference type="Proteomes" id="UP000287651"/>
    </source>
</evidence>
<evidence type="ECO:0000313" key="1">
    <source>
        <dbReference type="EMBL" id="RRT51594.1"/>
    </source>
</evidence>
<organism evidence="1 2">
    <name type="scientific">Ensete ventricosum</name>
    <name type="common">Abyssinian banana</name>
    <name type="synonym">Musa ensete</name>
    <dbReference type="NCBI Taxonomy" id="4639"/>
    <lineage>
        <taxon>Eukaryota</taxon>
        <taxon>Viridiplantae</taxon>
        <taxon>Streptophyta</taxon>
        <taxon>Embryophyta</taxon>
        <taxon>Tracheophyta</taxon>
        <taxon>Spermatophyta</taxon>
        <taxon>Magnoliopsida</taxon>
        <taxon>Liliopsida</taxon>
        <taxon>Zingiberales</taxon>
        <taxon>Musaceae</taxon>
        <taxon>Ensete</taxon>
    </lineage>
</organism>
<proteinExistence type="predicted"/>
<sequence>MLRNLKEGDRYVVNHGEGLTAVDFDDHISLAEKEGVGMTGRGGLARGRCSGMYEAEGRSCYVYIALRTKTLATLKEEVRSYRWTTEGLLVGAYATVVGYEEEDLVQNDASAKE</sequence>
<reference evidence="1 2" key="1">
    <citation type="journal article" date="2014" name="Agronomy (Basel)">
        <title>A Draft Genome Sequence for Ensete ventricosum, the Drought-Tolerant Tree Against Hunger.</title>
        <authorList>
            <person name="Harrison J."/>
            <person name="Moore K.A."/>
            <person name="Paszkiewicz K."/>
            <person name="Jones T."/>
            <person name="Grant M."/>
            <person name="Ambacheew D."/>
            <person name="Muzemil S."/>
            <person name="Studholme D.J."/>
        </authorList>
    </citation>
    <scope>NUCLEOTIDE SEQUENCE [LARGE SCALE GENOMIC DNA]</scope>
</reference>
<accession>A0A426YIN7</accession>
<comment type="caution">
    <text evidence="1">The sequence shown here is derived from an EMBL/GenBank/DDBJ whole genome shotgun (WGS) entry which is preliminary data.</text>
</comment>
<protein>
    <submittedName>
        <fullName evidence="1">Uncharacterized protein</fullName>
    </submittedName>
</protein>
<name>A0A426YIN7_ENSVE</name>